<sequence length="250" mass="26606">MPELSGNVTEDSFQGKPIRNFEGTFQPEGGSPASVALAIHPNLSRRIIINVPGVFGDIHGYADKYKALATHVQTKGLGAVIRTGGWDPHAGQPTADIPLRAALQYARDHAWEICGEPEPEVMLMGFSAGASAIAGTAQEFPEVTRVLLLAPSGDMGEAEVRKGLAEFKGEVCVVIGDEDEIVGPQAGQVFFDMATGASHKELVVVPHCGHQFRGEANGRIMSEAPFYAFSPDNDSKPAFPDPHGGVKLYD</sequence>
<proteinExistence type="predicted"/>
<feature type="region of interest" description="Disordered" evidence="1">
    <location>
        <begin position="1"/>
        <end position="26"/>
    </location>
</feature>
<dbReference type="AlphaFoldDB" id="A0A1F7I6B9"/>
<evidence type="ECO:0008006" key="4">
    <source>
        <dbReference type="Google" id="ProtNLM"/>
    </source>
</evidence>
<gene>
    <name evidence="2" type="ORF">A3F34_02065</name>
</gene>
<dbReference type="SUPFAM" id="SSF53474">
    <property type="entry name" value="alpha/beta-Hydrolases"/>
    <property type="match status" value="1"/>
</dbReference>
<evidence type="ECO:0000256" key="1">
    <source>
        <dbReference type="SAM" id="MobiDB-lite"/>
    </source>
</evidence>
<name>A0A1F7I6B9_9BACT</name>
<accession>A0A1F7I6B9</accession>
<evidence type="ECO:0000313" key="3">
    <source>
        <dbReference type="Proteomes" id="UP000179024"/>
    </source>
</evidence>
<dbReference type="Gene3D" id="3.40.50.1820">
    <property type="entry name" value="alpha/beta hydrolase"/>
    <property type="match status" value="1"/>
</dbReference>
<organism evidence="2 3">
    <name type="scientific">Candidatus Roizmanbacteria bacterium RIFCSPHIGHO2_12_FULL_44_10</name>
    <dbReference type="NCBI Taxonomy" id="1802054"/>
    <lineage>
        <taxon>Bacteria</taxon>
        <taxon>Candidatus Roizmaniibacteriota</taxon>
    </lineage>
</organism>
<feature type="compositionally biased region" description="Polar residues" evidence="1">
    <location>
        <begin position="1"/>
        <end position="12"/>
    </location>
</feature>
<reference evidence="2 3" key="1">
    <citation type="journal article" date="2016" name="Nat. Commun.">
        <title>Thousands of microbial genomes shed light on interconnected biogeochemical processes in an aquifer system.</title>
        <authorList>
            <person name="Anantharaman K."/>
            <person name="Brown C.T."/>
            <person name="Hug L.A."/>
            <person name="Sharon I."/>
            <person name="Castelle C.J."/>
            <person name="Probst A.J."/>
            <person name="Thomas B.C."/>
            <person name="Singh A."/>
            <person name="Wilkins M.J."/>
            <person name="Karaoz U."/>
            <person name="Brodie E.L."/>
            <person name="Williams K.H."/>
            <person name="Hubbard S.S."/>
            <person name="Banfield J.F."/>
        </authorList>
    </citation>
    <scope>NUCLEOTIDE SEQUENCE [LARGE SCALE GENOMIC DNA]</scope>
</reference>
<dbReference type="Proteomes" id="UP000179024">
    <property type="component" value="Unassembled WGS sequence"/>
</dbReference>
<comment type="caution">
    <text evidence="2">The sequence shown here is derived from an EMBL/GenBank/DDBJ whole genome shotgun (WGS) entry which is preliminary data.</text>
</comment>
<dbReference type="InterPro" id="IPR029058">
    <property type="entry name" value="AB_hydrolase_fold"/>
</dbReference>
<protein>
    <recommendedName>
        <fullName evidence="4">Serine aminopeptidase S33 domain-containing protein</fullName>
    </recommendedName>
</protein>
<dbReference type="EMBL" id="MGAE01000038">
    <property type="protein sequence ID" value="OGK38914.1"/>
    <property type="molecule type" value="Genomic_DNA"/>
</dbReference>
<feature type="region of interest" description="Disordered" evidence="1">
    <location>
        <begin position="231"/>
        <end position="250"/>
    </location>
</feature>
<evidence type="ECO:0000313" key="2">
    <source>
        <dbReference type="EMBL" id="OGK38914.1"/>
    </source>
</evidence>